<proteinExistence type="predicted"/>
<sequence>MLRAAGQAKVARMTKRLLLPAAMLASLAGCAQDPPPFAPVTNVAYAALGDQPFWMVTIGDDRIVLALGAPGGTAGKGGKLTSHAYPRVLPRTDSGATIWQSGEGTEVISIESRKAARPCEAGGRHFEDSVRVTLSGRMLEGCGGRLLAGSRG</sequence>
<name>A0A2P7QNN6_9SPHN</name>
<dbReference type="Proteomes" id="UP000241167">
    <property type="component" value="Unassembled WGS sequence"/>
</dbReference>
<dbReference type="AlphaFoldDB" id="A0A2P7QNN6"/>
<protein>
    <submittedName>
        <fullName evidence="2">Uncharacterized protein</fullName>
    </submittedName>
</protein>
<feature type="chain" id="PRO_5015126183" evidence="1">
    <location>
        <begin position="32"/>
        <end position="152"/>
    </location>
</feature>
<accession>A0A2P7QNN6</accession>
<evidence type="ECO:0000313" key="3">
    <source>
        <dbReference type="Proteomes" id="UP000241167"/>
    </source>
</evidence>
<keyword evidence="3" id="KW-1185">Reference proteome</keyword>
<feature type="signal peptide" evidence="1">
    <location>
        <begin position="1"/>
        <end position="31"/>
    </location>
</feature>
<keyword evidence="1" id="KW-0732">Signal</keyword>
<comment type="caution">
    <text evidence="2">The sequence shown here is derived from an EMBL/GenBank/DDBJ whole genome shotgun (WGS) entry which is preliminary data.</text>
</comment>
<gene>
    <name evidence="2" type="ORF">C7I55_13245</name>
</gene>
<dbReference type="PROSITE" id="PS51257">
    <property type="entry name" value="PROKAR_LIPOPROTEIN"/>
    <property type="match status" value="1"/>
</dbReference>
<evidence type="ECO:0000313" key="2">
    <source>
        <dbReference type="EMBL" id="PSJ39566.1"/>
    </source>
</evidence>
<evidence type="ECO:0000256" key="1">
    <source>
        <dbReference type="SAM" id="SignalP"/>
    </source>
</evidence>
<organism evidence="2 3">
    <name type="scientific">Allosphingosinicella deserti</name>
    <dbReference type="NCBI Taxonomy" id="2116704"/>
    <lineage>
        <taxon>Bacteria</taxon>
        <taxon>Pseudomonadati</taxon>
        <taxon>Pseudomonadota</taxon>
        <taxon>Alphaproteobacteria</taxon>
        <taxon>Sphingomonadales</taxon>
        <taxon>Sphingomonadaceae</taxon>
        <taxon>Allosphingosinicella</taxon>
    </lineage>
</organism>
<reference evidence="2 3" key="1">
    <citation type="submission" date="2018-03" db="EMBL/GenBank/DDBJ databases">
        <title>The draft genome of Sphingosinicella sp. GL-C-18.</title>
        <authorList>
            <person name="Liu L."/>
            <person name="Li L."/>
            <person name="Liang L."/>
            <person name="Zhang X."/>
            <person name="Wang T."/>
        </authorList>
    </citation>
    <scope>NUCLEOTIDE SEQUENCE [LARGE SCALE GENOMIC DNA]</scope>
    <source>
        <strain evidence="2 3">GL-C-18</strain>
    </source>
</reference>
<dbReference type="EMBL" id="PXYI01000004">
    <property type="protein sequence ID" value="PSJ39566.1"/>
    <property type="molecule type" value="Genomic_DNA"/>
</dbReference>